<evidence type="ECO:0000313" key="4">
    <source>
        <dbReference type="Proteomes" id="UP001260872"/>
    </source>
</evidence>
<evidence type="ECO:0000256" key="1">
    <source>
        <dbReference type="SAM" id="MobiDB-lite"/>
    </source>
</evidence>
<evidence type="ECO:0000313" key="3">
    <source>
        <dbReference type="EMBL" id="MDR5712074.1"/>
    </source>
</evidence>
<dbReference type="NCBIfam" id="NF040712">
    <property type="entry name" value="SepH"/>
    <property type="match status" value="1"/>
</dbReference>
<dbReference type="Pfam" id="PF11268">
    <property type="entry name" value="DUF3071"/>
    <property type="match status" value="1"/>
</dbReference>
<organism evidence="3 4">
    <name type="scientific">Nesterenkonia flava</name>
    <dbReference type="NCBI Taxonomy" id="469799"/>
    <lineage>
        <taxon>Bacteria</taxon>
        <taxon>Bacillati</taxon>
        <taxon>Actinomycetota</taxon>
        <taxon>Actinomycetes</taxon>
        <taxon>Micrococcales</taxon>
        <taxon>Micrococcaceae</taxon>
        <taxon>Nesterenkonia</taxon>
    </lineage>
</organism>
<feature type="region of interest" description="Disordered" evidence="1">
    <location>
        <begin position="297"/>
        <end position="448"/>
    </location>
</feature>
<dbReference type="Proteomes" id="UP001260872">
    <property type="component" value="Unassembled WGS sequence"/>
</dbReference>
<keyword evidence="4" id="KW-1185">Reference proteome</keyword>
<dbReference type="InterPro" id="IPR047682">
    <property type="entry name" value="SepH-like"/>
</dbReference>
<feature type="compositionally biased region" description="Basic and acidic residues" evidence="1">
    <location>
        <begin position="312"/>
        <end position="321"/>
    </location>
</feature>
<feature type="compositionally biased region" description="Low complexity" evidence="1">
    <location>
        <begin position="390"/>
        <end position="404"/>
    </location>
</feature>
<feature type="domain" description="DUF3071" evidence="2">
    <location>
        <begin position="1"/>
        <end position="175"/>
    </location>
</feature>
<feature type="compositionally biased region" description="Polar residues" evidence="1">
    <location>
        <begin position="41"/>
        <end position="58"/>
    </location>
</feature>
<feature type="region of interest" description="Disordered" evidence="1">
    <location>
        <begin position="40"/>
        <end position="61"/>
    </location>
</feature>
<dbReference type="EMBL" id="JAVKGT010000018">
    <property type="protein sequence ID" value="MDR5712074.1"/>
    <property type="molecule type" value="Genomic_DNA"/>
</dbReference>
<name>A0ABU1FTT0_9MICC</name>
<protein>
    <submittedName>
        <fullName evidence="3">Septation protein SepH</fullName>
    </submittedName>
</protein>
<gene>
    <name evidence="3" type="primary">sepH</name>
    <name evidence="3" type="ORF">RH857_08020</name>
</gene>
<sequence length="448" mass="47919">MHHLRIVGVNTEGKAPQLILSDEAGTEYALPLDEALRRAVTRSQTEGRSAPEASSAQHSPREIQATLRHGATVEEVVEATGLSKEHVLRYAGPVIDERFYMTQRARDTQVAAASTAENHRLAFGDAPATLEAMVKVRLRAVGVDLSTVRWDSWRKENGLWTVICDFRLETSDAHTRTIGAQPPAEWSFDPAARQLRPANEWAEHLGSLPHSASGTASRRSGRRLTAVEEPFNVESPTRTRAPHAERAAQGVESGAVLENATAEGAGHDAEDLLDILRARRGQRLGTDTDGDDKLATLLTRDEQPHAAPRPLRPVDDGEHHTGPIPGLRIPGTAADDSDGAESPHTESGAAAEHDVAPKADPDSAGEGPSGTDAWGFSYADGADDDDSPVSEEAASGSAAEPSAGDGRPGSAPQREAEQPVSAPKKPRRSTSRRPSMPKWDDILFGSKD</sequence>
<reference evidence="4" key="1">
    <citation type="submission" date="2023-07" db="EMBL/GenBank/DDBJ databases">
        <title>Description of three actinobacteria isolated from air of manufacturing shop in a pharmaceutical factory.</title>
        <authorList>
            <person name="Zhang D.-F."/>
        </authorList>
    </citation>
    <scope>NUCLEOTIDE SEQUENCE [LARGE SCALE GENOMIC DNA]</scope>
    <source>
        <strain evidence="4">CCTCC AB 207010</strain>
    </source>
</reference>
<comment type="caution">
    <text evidence="3">The sequence shown here is derived from an EMBL/GenBank/DDBJ whole genome shotgun (WGS) entry which is preliminary data.</text>
</comment>
<dbReference type="InterPro" id="IPR021421">
    <property type="entry name" value="DUF3071"/>
</dbReference>
<feature type="region of interest" description="Disordered" evidence="1">
    <location>
        <begin position="206"/>
        <end position="254"/>
    </location>
</feature>
<accession>A0ABU1FTT0</accession>
<dbReference type="RefSeq" id="WP_310537455.1">
    <property type="nucleotide sequence ID" value="NZ_BAAAOC010000088.1"/>
</dbReference>
<feature type="compositionally biased region" description="Basic and acidic residues" evidence="1">
    <location>
        <begin position="351"/>
        <end position="361"/>
    </location>
</feature>
<feature type="compositionally biased region" description="Basic and acidic residues" evidence="1">
    <location>
        <begin position="438"/>
        <end position="448"/>
    </location>
</feature>
<proteinExistence type="predicted"/>
<evidence type="ECO:0000259" key="2">
    <source>
        <dbReference type="Pfam" id="PF11268"/>
    </source>
</evidence>